<evidence type="ECO:0000313" key="2">
    <source>
        <dbReference type="EMBL" id="SEL79277.1"/>
    </source>
</evidence>
<evidence type="ECO:0000256" key="1">
    <source>
        <dbReference type="SAM" id="Phobius"/>
    </source>
</evidence>
<keyword evidence="1" id="KW-0812">Transmembrane</keyword>
<keyword evidence="1" id="KW-0472">Membrane</keyword>
<dbReference type="EMBL" id="FNZR01000010">
    <property type="protein sequence ID" value="SEL79277.1"/>
    <property type="molecule type" value="Genomic_DNA"/>
</dbReference>
<feature type="transmembrane region" description="Helical" evidence="1">
    <location>
        <begin position="12"/>
        <end position="38"/>
    </location>
</feature>
<sequence length="93" mass="10391">MKLSRLQRNSFPFGCLVGLLAPIVAYVITAWFASFNIIIGGKPLGLYVIAALINLLFVRFFYRNGLERSARGVILVTFVSVLLLIFIEKLSLI</sequence>
<organism evidence="2 3">
    <name type="scientific">Parapedobacter koreensis</name>
    <dbReference type="NCBI Taxonomy" id="332977"/>
    <lineage>
        <taxon>Bacteria</taxon>
        <taxon>Pseudomonadati</taxon>
        <taxon>Bacteroidota</taxon>
        <taxon>Sphingobacteriia</taxon>
        <taxon>Sphingobacteriales</taxon>
        <taxon>Sphingobacteriaceae</taxon>
        <taxon>Parapedobacter</taxon>
    </lineage>
</organism>
<keyword evidence="3" id="KW-1185">Reference proteome</keyword>
<accession>A0A1H7T654</accession>
<reference evidence="3" key="1">
    <citation type="submission" date="2016-10" db="EMBL/GenBank/DDBJ databases">
        <authorList>
            <person name="Varghese N."/>
            <person name="Submissions S."/>
        </authorList>
    </citation>
    <scope>NUCLEOTIDE SEQUENCE [LARGE SCALE GENOMIC DNA]</scope>
    <source>
        <strain evidence="3">Jip14</strain>
    </source>
</reference>
<dbReference type="OrthoDB" id="711457at2"/>
<proteinExistence type="predicted"/>
<dbReference type="AlphaFoldDB" id="A0A1H7T654"/>
<evidence type="ECO:0000313" key="3">
    <source>
        <dbReference type="Proteomes" id="UP000198916"/>
    </source>
</evidence>
<evidence type="ECO:0008006" key="4">
    <source>
        <dbReference type="Google" id="ProtNLM"/>
    </source>
</evidence>
<dbReference type="Proteomes" id="UP000198916">
    <property type="component" value="Unassembled WGS sequence"/>
</dbReference>
<feature type="transmembrane region" description="Helical" evidence="1">
    <location>
        <begin position="69"/>
        <end position="87"/>
    </location>
</feature>
<gene>
    <name evidence="2" type="ORF">SAMN05421740_11063</name>
</gene>
<dbReference type="STRING" id="332977.SAMN05421740_11063"/>
<feature type="transmembrane region" description="Helical" evidence="1">
    <location>
        <begin position="44"/>
        <end position="62"/>
    </location>
</feature>
<protein>
    <recommendedName>
        <fullName evidence="4">Stationary phase survival protein SurE</fullName>
    </recommendedName>
</protein>
<name>A0A1H7T654_9SPHI</name>
<keyword evidence="1" id="KW-1133">Transmembrane helix</keyword>